<dbReference type="InterPro" id="IPR050595">
    <property type="entry name" value="Bact_response_regulator"/>
</dbReference>
<sequence>MSHTPRVPLLVVDDDALARLALGGLLANIPGVEIVEAEDGQAAWEMLQAGLRPALCCTDLVMPRLDGLGLMEKVRAEPFGADLPFVLITGAADRSSLQGALRQRADGFIVKPFSAPQTRATVERILRASRPRRPSPPQR</sequence>
<dbReference type="AlphaFoldDB" id="A0A4Z0BD51"/>
<dbReference type="PROSITE" id="PS50110">
    <property type="entry name" value="RESPONSE_REGULATORY"/>
    <property type="match status" value="1"/>
</dbReference>
<evidence type="ECO:0000256" key="2">
    <source>
        <dbReference type="PROSITE-ProRule" id="PRU00169"/>
    </source>
</evidence>
<feature type="modified residue" description="4-aspartylphosphate" evidence="2">
    <location>
        <position position="59"/>
    </location>
</feature>
<comment type="caution">
    <text evidence="4">The sequence shown here is derived from an EMBL/GenBank/DDBJ whole genome shotgun (WGS) entry which is preliminary data.</text>
</comment>
<dbReference type="SMART" id="SM00448">
    <property type="entry name" value="REC"/>
    <property type="match status" value="1"/>
</dbReference>
<name>A0A4Z0BD51_9BURK</name>
<feature type="domain" description="Response regulatory" evidence="3">
    <location>
        <begin position="8"/>
        <end position="126"/>
    </location>
</feature>
<keyword evidence="5" id="KW-1185">Reference proteome</keyword>
<evidence type="ECO:0000313" key="5">
    <source>
        <dbReference type="Proteomes" id="UP000297564"/>
    </source>
</evidence>
<protein>
    <submittedName>
        <fullName evidence="4">Response regulator</fullName>
    </submittedName>
</protein>
<dbReference type="EMBL" id="SMLL01000009">
    <property type="protein sequence ID" value="TFY96383.1"/>
    <property type="molecule type" value="Genomic_DNA"/>
</dbReference>
<dbReference type="PANTHER" id="PTHR44591">
    <property type="entry name" value="STRESS RESPONSE REGULATOR PROTEIN 1"/>
    <property type="match status" value="1"/>
</dbReference>
<dbReference type="Pfam" id="PF00072">
    <property type="entry name" value="Response_reg"/>
    <property type="match status" value="1"/>
</dbReference>
<keyword evidence="1 2" id="KW-0597">Phosphoprotein</keyword>
<gene>
    <name evidence="4" type="ORF">EZ242_20240</name>
</gene>
<organism evidence="4 5">
    <name type="scientific">Ramlibacter rhizophilus</name>
    <dbReference type="NCBI Taxonomy" id="1781167"/>
    <lineage>
        <taxon>Bacteria</taxon>
        <taxon>Pseudomonadati</taxon>
        <taxon>Pseudomonadota</taxon>
        <taxon>Betaproteobacteria</taxon>
        <taxon>Burkholderiales</taxon>
        <taxon>Comamonadaceae</taxon>
        <taxon>Ramlibacter</taxon>
    </lineage>
</organism>
<dbReference type="Gene3D" id="3.40.50.2300">
    <property type="match status" value="1"/>
</dbReference>
<proteinExistence type="predicted"/>
<dbReference type="Proteomes" id="UP000297564">
    <property type="component" value="Unassembled WGS sequence"/>
</dbReference>
<evidence type="ECO:0000256" key="1">
    <source>
        <dbReference type="ARBA" id="ARBA00022553"/>
    </source>
</evidence>
<dbReference type="OrthoDB" id="9800897at2"/>
<reference evidence="4 5" key="1">
    <citation type="submission" date="2019-03" db="EMBL/GenBank/DDBJ databases">
        <title>Ramlibacter rhizophilus CCTCC AB2015357, whole genome shotgun sequence.</title>
        <authorList>
            <person name="Zhang X."/>
            <person name="Feng G."/>
            <person name="Zhu H."/>
        </authorList>
    </citation>
    <scope>NUCLEOTIDE SEQUENCE [LARGE SCALE GENOMIC DNA]</scope>
    <source>
        <strain evidence="4 5">CCTCC AB2015357</strain>
    </source>
</reference>
<evidence type="ECO:0000259" key="3">
    <source>
        <dbReference type="PROSITE" id="PS50110"/>
    </source>
</evidence>
<dbReference type="PANTHER" id="PTHR44591:SF3">
    <property type="entry name" value="RESPONSE REGULATORY DOMAIN-CONTAINING PROTEIN"/>
    <property type="match status" value="1"/>
</dbReference>
<dbReference type="InterPro" id="IPR011006">
    <property type="entry name" value="CheY-like_superfamily"/>
</dbReference>
<dbReference type="GO" id="GO:0000160">
    <property type="term" value="P:phosphorelay signal transduction system"/>
    <property type="evidence" value="ECO:0007669"/>
    <property type="project" value="InterPro"/>
</dbReference>
<accession>A0A4Z0BD51</accession>
<evidence type="ECO:0000313" key="4">
    <source>
        <dbReference type="EMBL" id="TFY96383.1"/>
    </source>
</evidence>
<dbReference type="SUPFAM" id="SSF52172">
    <property type="entry name" value="CheY-like"/>
    <property type="match status" value="1"/>
</dbReference>
<dbReference type="InterPro" id="IPR001789">
    <property type="entry name" value="Sig_transdc_resp-reg_receiver"/>
</dbReference>